<reference evidence="2" key="3">
    <citation type="submission" date="2025-09" db="UniProtKB">
        <authorList>
            <consortium name="Ensembl"/>
        </authorList>
    </citation>
    <scope>IDENTIFICATION</scope>
</reference>
<evidence type="ECO:0000259" key="1">
    <source>
        <dbReference type="Pfam" id="PF03372"/>
    </source>
</evidence>
<gene>
    <name evidence="2" type="primary">ANGEL1</name>
</gene>
<dbReference type="PANTHER" id="PTHR12121:SF28">
    <property type="entry name" value="PROTEIN ANGEL HOMOLOG 1"/>
    <property type="match status" value="1"/>
</dbReference>
<dbReference type="InterPro" id="IPR036691">
    <property type="entry name" value="Endo/exonu/phosph_ase_sf"/>
</dbReference>
<proteinExistence type="predicted"/>
<dbReference type="AlphaFoldDB" id="H3B3U4"/>
<dbReference type="PANTHER" id="PTHR12121">
    <property type="entry name" value="CARBON CATABOLITE REPRESSOR PROTEIN 4"/>
    <property type="match status" value="1"/>
</dbReference>
<dbReference type="InterPro" id="IPR050410">
    <property type="entry name" value="CCR4/nocturin_mRNA_transcr"/>
</dbReference>
<name>H3B3U4_LATCH</name>
<keyword evidence="3" id="KW-1185">Reference proteome</keyword>
<dbReference type="InterPro" id="IPR005135">
    <property type="entry name" value="Endo/exonuclease/phosphatase"/>
</dbReference>
<protein>
    <submittedName>
        <fullName evidence="2">Angel homolog 1</fullName>
    </submittedName>
</protein>
<feature type="domain" description="Endonuclease/exonuclease/phosphatase" evidence="1">
    <location>
        <begin position="79"/>
        <end position="487"/>
    </location>
</feature>
<dbReference type="SUPFAM" id="SSF56219">
    <property type="entry name" value="DNase I-like"/>
    <property type="match status" value="1"/>
</dbReference>
<dbReference type="GeneTree" id="ENSGT00940000159057"/>
<dbReference type="HOGENOM" id="CLU_016428_0_2_1"/>
<dbReference type="EMBL" id="AFYH01003062">
    <property type="status" value="NOT_ANNOTATED_CDS"/>
    <property type="molecule type" value="Genomic_DNA"/>
</dbReference>
<dbReference type="Gene3D" id="3.60.10.10">
    <property type="entry name" value="Endonuclease/exonuclease/phosphatase"/>
    <property type="match status" value="1"/>
</dbReference>
<dbReference type="Pfam" id="PF03372">
    <property type="entry name" value="Exo_endo_phos"/>
    <property type="match status" value="1"/>
</dbReference>
<evidence type="ECO:0000313" key="3">
    <source>
        <dbReference type="Proteomes" id="UP000008672"/>
    </source>
</evidence>
<dbReference type="STRING" id="7897.ENSLACP00000016565"/>
<dbReference type="GO" id="GO:0000175">
    <property type="term" value="F:3'-5'-RNA exonuclease activity"/>
    <property type="evidence" value="ECO:0007669"/>
    <property type="project" value="TreeGrafter"/>
</dbReference>
<accession>H3B3U4</accession>
<organism evidence="2 3">
    <name type="scientific">Latimeria chalumnae</name>
    <name type="common">Coelacanth</name>
    <dbReference type="NCBI Taxonomy" id="7897"/>
    <lineage>
        <taxon>Eukaryota</taxon>
        <taxon>Metazoa</taxon>
        <taxon>Chordata</taxon>
        <taxon>Craniata</taxon>
        <taxon>Vertebrata</taxon>
        <taxon>Euteleostomi</taxon>
        <taxon>Coelacanthiformes</taxon>
        <taxon>Coelacanthidae</taxon>
        <taxon>Latimeria</taxon>
    </lineage>
</organism>
<dbReference type="OMA" id="MIKSCKA"/>
<dbReference type="Proteomes" id="UP000008672">
    <property type="component" value="Unassembled WGS sequence"/>
</dbReference>
<reference evidence="2" key="2">
    <citation type="submission" date="2025-08" db="UniProtKB">
        <authorList>
            <consortium name="Ensembl"/>
        </authorList>
    </citation>
    <scope>IDENTIFICATION</scope>
</reference>
<dbReference type="EMBL" id="AFYH01003061">
    <property type="status" value="NOT_ANNOTATED_CDS"/>
    <property type="molecule type" value="Genomic_DNA"/>
</dbReference>
<evidence type="ECO:0000313" key="2">
    <source>
        <dbReference type="Ensembl" id="ENSLACP00000016565.1"/>
    </source>
</evidence>
<dbReference type="Ensembl" id="ENSLACT00000016679.1">
    <property type="protein sequence ID" value="ENSLACP00000016565.1"/>
    <property type="gene ID" value="ENSLACG00000014598.1"/>
</dbReference>
<dbReference type="FunCoup" id="H3B3U4">
    <property type="interactions" value="2291"/>
</dbReference>
<sequence>MPVEYWEEDSAILECQLAPAVGVEQIPAYTVWPIQHMGQEFLQAVPYNETLQREWEDLSDFPFNQSAPDSGEPFEFTVMSYNILAQVLLERNMELYMHCQPEFLTWEYRIQNIVQEIQHWEPDVLCLQEVQQNHFQEHLEPTLSMMGYECLYKKRTGNKPDGCATCFKRAKFSLMHASPVEYSRPGMELLNRDNVGLVALLRPHEGAEGRPVRTPVCIGNTHLLYNPRRGDIKLAQLAMLLAEIDRMAASERQDGIHCPVILCGDFNSAPDSPLYKLIRNSTLNYHGLLAWKVSGQEDCSFQLYHRKLMAPLWPSSLGITDSCQFLSMRERKKADKRRYGREFLLQFQYSQPACERPRDLAVIEGVTDAKPAWVAEFMLNLKKEKKNEYMFSFRSATTIWHPLNLTSVYTHFLPEKGRPEITSLSSSFGITVDYIFYSAEPVGSGDGGGRRLFCDGALKLLGRLALLSEDDLCAVNRLPNHYYSSDHLCLLARFALDA</sequence>
<dbReference type="InParanoid" id="H3B3U4"/>
<reference evidence="3" key="1">
    <citation type="submission" date="2011-08" db="EMBL/GenBank/DDBJ databases">
        <title>The draft genome of Latimeria chalumnae.</title>
        <authorList>
            <person name="Di Palma F."/>
            <person name="Alfoldi J."/>
            <person name="Johnson J."/>
            <person name="Berlin A."/>
            <person name="Gnerre S."/>
            <person name="Jaffe D."/>
            <person name="MacCallum I."/>
            <person name="Young S."/>
            <person name="Walker B.J."/>
            <person name="Lander E."/>
            <person name="Lindblad-Toh K."/>
        </authorList>
    </citation>
    <scope>NUCLEOTIDE SEQUENCE [LARGE SCALE GENOMIC DNA]</scope>
    <source>
        <strain evidence="3">Wild caught</strain>
    </source>
</reference>
<dbReference type="eggNOG" id="KOG2338">
    <property type="taxonomic scope" value="Eukaryota"/>
</dbReference>
<dbReference type="Bgee" id="ENSLACG00000014598">
    <property type="expression patterns" value="Expressed in muscle tissue and 6 other cell types or tissues"/>
</dbReference>